<name>A0ABP7SGP7_9BURK</name>
<accession>A0ABP7SGP7</accession>
<reference evidence="2" key="1">
    <citation type="journal article" date="2019" name="Int. J. Syst. Evol. Microbiol.">
        <title>The Global Catalogue of Microorganisms (GCM) 10K type strain sequencing project: providing services to taxonomists for standard genome sequencing and annotation.</title>
        <authorList>
            <consortium name="The Broad Institute Genomics Platform"/>
            <consortium name="The Broad Institute Genome Sequencing Center for Infectious Disease"/>
            <person name="Wu L."/>
            <person name="Ma J."/>
        </authorList>
    </citation>
    <scope>NUCLEOTIDE SEQUENCE [LARGE SCALE GENOMIC DNA]</scope>
    <source>
        <strain evidence="2">JCM 16673</strain>
    </source>
</reference>
<gene>
    <name evidence="1" type="ORF">GCM10022212_00860</name>
</gene>
<dbReference type="RefSeq" id="WP_344761202.1">
    <property type="nucleotide sequence ID" value="NZ_BAAAZE010000001.1"/>
</dbReference>
<keyword evidence="2" id="KW-1185">Reference proteome</keyword>
<dbReference type="Proteomes" id="UP001501353">
    <property type="component" value="Unassembled WGS sequence"/>
</dbReference>
<evidence type="ECO:0000313" key="1">
    <source>
        <dbReference type="EMBL" id="GAA4011563.1"/>
    </source>
</evidence>
<organism evidence="1 2">
    <name type="scientific">Actimicrobium antarcticum</name>
    <dbReference type="NCBI Taxonomy" id="1051899"/>
    <lineage>
        <taxon>Bacteria</taxon>
        <taxon>Pseudomonadati</taxon>
        <taxon>Pseudomonadota</taxon>
        <taxon>Betaproteobacteria</taxon>
        <taxon>Burkholderiales</taxon>
        <taxon>Oxalobacteraceae</taxon>
        <taxon>Actimicrobium</taxon>
    </lineage>
</organism>
<protein>
    <submittedName>
        <fullName evidence="1">Uncharacterized protein</fullName>
    </submittedName>
</protein>
<proteinExistence type="predicted"/>
<dbReference type="EMBL" id="BAAAZE010000001">
    <property type="protein sequence ID" value="GAA4011563.1"/>
    <property type="molecule type" value="Genomic_DNA"/>
</dbReference>
<sequence length="143" mass="15410">MHLYSAPQTNTLVVQDQSADTPFDPAAFSSLVADPAHTEALRNIQNEAHALLDQAVADLILALGVAEPLRPTLGANSVVNVRALATSSRQSTEAALARRKFARDMIIAGLLNRQNDEWDMTDASTYQTETSDPVVALLRMPGL</sequence>
<evidence type="ECO:0000313" key="2">
    <source>
        <dbReference type="Proteomes" id="UP001501353"/>
    </source>
</evidence>
<comment type="caution">
    <text evidence="1">The sequence shown here is derived from an EMBL/GenBank/DDBJ whole genome shotgun (WGS) entry which is preliminary data.</text>
</comment>